<accession>A0AAJ5BG82</accession>
<dbReference type="EMBL" id="FOLW01000002">
    <property type="protein sequence ID" value="SFC31604.1"/>
    <property type="molecule type" value="Genomic_DNA"/>
</dbReference>
<evidence type="ECO:0000313" key="1">
    <source>
        <dbReference type="EMBL" id="SFC31604.1"/>
    </source>
</evidence>
<proteinExistence type="predicted"/>
<organism evidence="1 2">
    <name type="scientific">Pragia fontium DSM 5563 = ATCC 49100</name>
    <dbReference type="NCBI Taxonomy" id="1122977"/>
    <lineage>
        <taxon>Bacteria</taxon>
        <taxon>Pseudomonadati</taxon>
        <taxon>Pseudomonadota</taxon>
        <taxon>Gammaproteobacteria</taxon>
        <taxon>Enterobacterales</taxon>
        <taxon>Budviciaceae</taxon>
        <taxon>Pragia</taxon>
    </lineage>
</organism>
<comment type="caution">
    <text evidence="1">The sequence shown here is derived from an EMBL/GenBank/DDBJ whole genome shotgun (WGS) entry which is preliminary data.</text>
</comment>
<name>A0AAJ5BG82_9GAMM</name>
<gene>
    <name evidence="1" type="ORF">SAMN02745723_10248</name>
</gene>
<dbReference type="AlphaFoldDB" id="A0AAJ5BG82"/>
<dbReference type="Proteomes" id="UP000226420">
    <property type="component" value="Unassembled WGS sequence"/>
</dbReference>
<reference evidence="1 2" key="1">
    <citation type="submission" date="2016-10" db="EMBL/GenBank/DDBJ databases">
        <authorList>
            <person name="Varghese N."/>
            <person name="Submissions S."/>
        </authorList>
    </citation>
    <scope>NUCLEOTIDE SEQUENCE [LARGE SCALE GENOMIC DNA]</scope>
    <source>
        <strain evidence="1 2">DSM 5563</strain>
    </source>
</reference>
<dbReference type="RefSeq" id="WP_074820694.1">
    <property type="nucleotide sequence ID" value="NZ_FOLW01000002.1"/>
</dbReference>
<sequence>MTKGEISELKKEKMARKIENITILEKHNVSYSQYDINQSVVFDTLDGAVCFYPTTNKIQHRGKVFPGNAYDVLDYVERIISGCNND</sequence>
<evidence type="ECO:0000313" key="2">
    <source>
        <dbReference type="Proteomes" id="UP000226420"/>
    </source>
</evidence>
<protein>
    <submittedName>
        <fullName evidence="1">Uncharacterized protein</fullName>
    </submittedName>
</protein>